<reference evidence="1" key="1">
    <citation type="submission" date="2023-06" db="EMBL/GenBank/DDBJ databases">
        <title>Genomic Diversity of Vibrio spp. and Metagenomic Analysis of Pathogens in Florida Gulf Coastal Waters Following Hurricane Ian.</title>
        <authorList>
            <person name="Brumfield K.D."/>
        </authorList>
    </citation>
    <scope>NUCLEOTIDE SEQUENCE</scope>
    <source>
        <strain evidence="1">WBS2B-138</strain>
    </source>
</reference>
<gene>
    <name evidence="1" type="ORF">QX249_11595</name>
</gene>
<sequence length="97" mass="11092">MGYYCHPDTMAMSSASHRAKENADGETNTLKYLKEYRKVYEEQNKGDRFAGLEGYLSELDKMIDGIEKHLSGEESLDPSKYQDCILPMFDITSIKVD</sequence>
<proteinExistence type="predicted"/>
<comment type="caution">
    <text evidence="1">The sequence shown here is derived from an EMBL/GenBank/DDBJ whole genome shotgun (WGS) entry which is preliminary data.</text>
</comment>
<dbReference type="RefSeq" id="WP_311020184.1">
    <property type="nucleotide sequence ID" value="NZ_JAUHGG010000003.1"/>
</dbReference>
<dbReference type="AlphaFoldDB" id="A0AAW8Q141"/>
<protein>
    <submittedName>
        <fullName evidence="1">Uncharacterized protein</fullName>
    </submittedName>
</protein>
<organism evidence="1 2">
    <name type="scientific">Vibrio parahaemolyticus</name>
    <dbReference type="NCBI Taxonomy" id="670"/>
    <lineage>
        <taxon>Bacteria</taxon>
        <taxon>Pseudomonadati</taxon>
        <taxon>Pseudomonadota</taxon>
        <taxon>Gammaproteobacteria</taxon>
        <taxon>Vibrionales</taxon>
        <taxon>Vibrionaceae</taxon>
        <taxon>Vibrio</taxon>
    </lineage>
</organism>
<dbReference type="Proteomes" id="UP001253193">
    <property type="component" value="Unassembled WGS sequence"/>
</dbReference>
<accession>A0AAW8Q141</accession>
<name>A0AAW8Q141_VIBPH</name>
<evidence type="ECO:0000313" key="2">
    <source>
        <dbReference type="Proteomes" id="UP001253193"/>
    </source>
</evidence>
<evidence type="ECO:0000313" key="1">
    <source>
        <dbReference type="EMBL" id="MDS1821309.1"/>
    </source>
</evidence>
<dbReference type="EMBL" id="JAUHGG010000003">
    <property type="protein sequence ID" value="MDS1821309.1"/>
    <property type="molecule type" value="Genomic_DNA"/>
</dbReference>